<dbReference type="GO" id="GO:0005634">
    <property type="term" value="C:nucleus"/>
    <property type="evidence" value="ECO:0007669"/>
    <property type="project" value="UniProtKB-SubCell"/>
</dbReference>
<dbReference type="PRINTS" id="PR00616">
    <property type="entry name" value="CCAATSUBUNTB"/>
</dbReference>
<feature type="compositionally biased region" description="Polar residues" evidence="7">
    <location>
        <begin position="1"/>
        <end position="31"/>
    </location>
</feature>
<dbReference type="Pfam" id="PF02045">
    <property type="entry name" value="CBFB_NFYA"/>
    <property type="match status" value="1"/>
</dbReference>
<feature type="region of interest" description="Disordered" evidence="7">
    <location>
        <begin position="148"/>
        <end position="338"/>
    </location>
</feature>
<feature type="compositionally biased region" description="Low complexity" evidence="7">
    <location>
        <begin position="155"/>
        <end position="174"/>
    </location>
</feature>
<dbReference type="GO" id="GO:0003677">
    <property type="term" value="F:DNA binding"/>
    <property type="evidence" value="ECO:0007669"/>
    <property type="project" value="UniProtKB-KW"/>
</dbReference>
<comment type="subunit">
    <text evidence="6">Heterotrimer.</text>
</comment>
<evidence type="ECO:0000256" key="7">
    <source>
        <dbReference type="SAM" id="MobiDB-lite"/>
    </source>
</evidence>
<gene>
    <name evidence="8" type="ORF">K457DRAFT_136098</name>
</gene>
<sequence length="338" mass="37526">MTQSSKQTSPTRPEHINTSTSPQAHMSTSSPRHVDGRPAMHHFEHLAGAYPGVIVVDPSMMPPGYVLGQVAAPRPEEPEEPLYVNAKQYHRILKRRAARANLEAENRLLQRGRKYLHESRHKHAMRRPRGPGGRFLTAAEIAALDEQEAKLGQHPSPSSLASPSASASPSAGSGQPESHNHHHNIQGQGHHGHGRGRMQEGVSAIGVVGAVPGSGNHTHQQQHHQQQQQQLAQGNSGQMNKVKATSPANPNAAHIHINNGHYPPQPSSQQQGIPNHQHIPQQQPDYTTGYASFQAQHQRQQSQHDELQQQQQQLQQQQYKRPPPQQQQQQQHYPQQYV</sequence>
<dbReference type="PANTHER" id="PTHR12632">
    <property type="entry name" value="TRANSCRIPTION FACTOR NF-Y ALPHA-RELATED"/>
    <property type="match status" value="1"/>
</dbReference>
<protein>
    <recommendedName>
        <fullName evidence="6">Transcriptional activator HAP2</fullName>
    </recommendedName>
</protein>
<dbReference type="Gene3D" id="6.10.250.2430">
    <property type="match status" value="1"/>
</dbReference>
<dbReference type="SMART" id="SM00521">
    <property type="entry name" value="CBF"/>
    <property type="match status" value="1"/>
</dbReference>
<dbReference type="STRING" id="1314771.A0A197K546"/>
<reference evidence="8 9" key="1">
    <citation type="submission" date="2016-05" db="EMBL/GenBank/DDBJ databases">
        <title>Genome sequencing reveals origins of a unique bacterial endosymbiosis in the earliest lineages of terrestrial Fungi.</title>
        <authorList>
            <consortium name="DOE Joint Genome Institute"/>
            <person name="Uehling J."/>
            <person name="Gryganskyi A."/>
            <person name="Hameed K."/>
            <person name="Tschaplinski T."/>
            <person name="Misztal P."/>
            <person name="Wu S."/>
            <person name="Desiro A."/>
            <person name="Vande Pol N."/>
            <person name="Du Z.-Y."/>
            <person name="Zienkiewicz A."/>
            <person name="Zienkiewicz K."/>
            <person name="Morin E."/>
            <person name="Tisserant E."/>
            <person name="Splivallo R."/>
            <person name="Hainaut M."/>
            <person name="Henrissat B."/>
            <person name="Ohm R."/>
            <person name="Kuo A."/>
            <person name="Yan J."/>
            <person name="Lipzen A."/>
            <person name="Nolan M."/>
            <person name="Labutti K."/>
            <person name="Barry K."/>
            <person name="Goldstein A."/>
            <person name="Labbe J."/>
            <person name="Schadt C."/>
            <person name="Tuskan G."/>
            <person name="Grigoriev I."/>
            <person name="Martin F."/>
            <person name="Vilgalys R."/>
            <person name="Bonito G."/>
        </authorList>
    </citation>
    <scope>NUCLEOTIDE SEQUENCE [LARGE SCALE GENOMIC DNA]</scope>
    <source>
        <strain evidence="8 9">AG-77</strain>
    </source>
</reference>
<organism evidence="8 9">
    <name type="scientific">Linnemannia elongata AG-77</name>
    <dbReference type="NCBI Taxonomy" id="1314771"/>
    <lineage>
        <taxon>Eukaryota</taxon>
        <taxon>Fungi</taxon>
        <taxon>Fungi incertae sedis</taxon>
        <taxon>Mucoromycota</taxon>
        <taxon>Mortierellomycotina</taxon>
        <taxon>Mortierellomycetes</taxon>
        <taxon>Mortierellales</taxon>
        <taxon>Mortierellaceae</taxon>
        <taxon>Linnemannia</taxon>
    </lineage>
</organism>
<evidence type="ECO:0000256" key="3">
    <source>
        <dbReference type="ARBA" id="ARBA00023125"/>
    </source>
</evidence>
<dbReference type="PROSITE" id="PS51152">
    <property type="entry name" value="NFYA_HAP2_2"/>
    <property type="match status" value="1"/>
</dbReference>
<feature type="compositionally biased region" description="Low complexity" evidence="7">
    <location>
        <begin position="308"/>
        <end position="338"/>
    </location>
</feature>
<evidence type="ECO:0000256" key="2">
    <source>
        <dbReference type="ARBA" id="ARBA00023015"/>
    </source>
</evidence>
<evidence type="ECO:0000256" key="6">
    <source>
        <dbReference type="RuleBase" id="RU367155"/>
    </source>
</evidence>
<keyword evidence="9" id="KW-1185">Reference proteome</keyword>
<feature type="compositionally biased region" description="Low complexity" evidence="7">
    <location>
        <begin position="267"/>
        <end position="284"/>
    </location>
</feature>
<evidence type="ECO:0000256" key="1">
    <source>
        <dbReference type="ARBA" id="ARBA00004123"/>
    </source>
</evidence>
<comment type="function">
    <text evidence="6">Component of the sequence-specific heterotrimeric transcription factor (NF-Y) which specifically recognizes a 5'-CCAAT-3' box motif found in the promoters of its target genes.</text>
</comment>
<evidence type="ECO:0000256" key="5">
    <source>
        <dbReference type="ARBA" id="ARBA00023242"/>
    </source>
</evidence>
<keyword evidence="5 6" id="KW-0539">Nucleus</keyword>
<comment type="subcellular location">
    <subcellularLocation>
        <location evidence="1 6">Nucleus</location>
    </subcellularLocation>
</comment>
<comment type="similarity">
    <text evidence="6">Belongs to the NFYA/HAP2 subunit family.</text>
</comment>
<dbReference type="GO" id="GO:0003700">
    <property type="term" value="F:DNA-binding transcription factor activity"/>
    <property type="evidence" value="ECO:0007669"/>
    <property type="project" value="UniProtKB-UniRule"/>
</dbReference>
<dbReference type="OrthoDB" id="1097733at2759"/>
<keyword evidence="4 6" id="KW-0804">Transcription</keyword>
<keyword evidence="3 6" id="KW-0238">DNA-binding</keyword>
<evidence type="ECO:0000256" key="4">
    <source>
        <dbReference type="ARBA" id="ARBA00023163"/>
    </source>
</evidence>
<accession>A0A197K546</accession>
<name>A0A197K546_9FUNG</name>
<evidence type="ECO:0000313" key="8">
    <source>
        <dbReference type="EMBL" id="OAQ31579.1"/>
    </source>
</evidence>
<evidence type="ECO:0000313" key="9">
    <source>
        <dbReference type="Proteomes" id="UP000078512"/>
    </source>
</evidence>
<dbReference type="InterPro" id="IPR001289">
    <property type="entry name" value="NFYA"/>
</dbReference>
<feature type="region of interest" description="Disordered" evidence="7">
    <location>
        <begin position="1"/>
        <end position="39"/>
    </location>
</feature>
<dbReference type="Proteomes" id="UP000078512">
    <property type="component" value="Unassembled WGS sequence"/>
</dbReference>
<feature type="compositionally biased region" description="Low complexity" evidence="7">
    <location>
        <begin position="247"/>
        <end position="259"/>
    </location>
</feature>
<dbReference type="AlphaFoldDB" id="A0A197K546"/>
<dbReference type="EMBL" id="KV442029">
    <property type="protein sequence ID" value="OAQ31579.1"/>
    <property type="molecule type" value="Genomic_DNA"/>
</dbReference>
<feature type="compositionally biased region" description="Basic residues" evidence="7">
    <location>
        <begin position="180"/>
        <end position="196"/>
    </location>
</feature>
<proteinExistence type="inferred from homology"/>
<keyword evidence="2 6" id="KW-0805">Transcription regulation</keyword>